<keyword evidence="1" id="KW-0472">Membrane</keyword>
<name>A0A1T5H9B6_9HYPH</name>
<keyword evidence="1" id="KW-0812">Transmembrane</keyword>
<reference evidence="2 3" key="1">
    <citation type="submission" date="2017-02" db="EMBL/GenBank/DDBJ databases">
        <authorList>
            <person name="Peterson S.W."/>
        </authorList>
    </citation>
    <scope>NUCLEOTIDE SEQUENCE [LARGE SCALE GENOMIC DNA]</scope>
    <source>
        <strain evidence="2 3">DSM 9653</strain>
    </source>
</reference>
<proteinExistence type="predicted"/>
<evidence type="ECO:0000313" key="3">
    <source>
        <dbReference type="Proteomes" id="UP000190130"/>
    </source>
</evidence>
<gene>
    <name evidence="2" type="ORF">SAMN05660750_05030</name>
</gene>
<sequence length="99" mass="10938">MMFPMEPHLEKARLAAAGYAPAPEASSPTYGMIGMALFLVGMWGAGRFYDVPLIPHLSLIVVGSLIAFPVGIWLQKKRKRRHVDAYQAELVRLGTGRRS</sequence>
<accession>A0A1T5H9B6</accession>
<dbReference type="EMBL" id="FUYX01000025">
    <property type="protein sequence ID" value="SKC17160.1"/>
    <property type="molecule type" value="Genomic_DNA"/>
</dbReference>
<evidence type="ECO:0000313" key="2">
    <source>
        <dbReference type="EMBL" id="SKC17160.1"/>
    </source>
</evidence>
<keyword evidence="1" id="KW-1133">Transmembrane helix</keyword>
<evidence type="ECO:0000256" key="1">
    <source>
        <dbReference type="SAM" id="Phobius"/>
    </source>
</evidence>
<feature type="transmembrane region" description="Helical" evidence="1">
    <location>
        <begin position="54"/>
        <end position="74"/>
    </location>
</feature>
<organism evidence="2 3">
    <name type="scientific">Bosea thiooxidans</name>
    <dbReference type="NCBI Taxonomy" id="53254"/>
    <lineage>
        <taxon>Bacteria</taxon>
        <taxon>Pseudomonadati</taxon>
        <taxon>Pseudomonadota</taxon>
        <taxon>Alphaproteobacteria</taxon>
        <taxon>Hyphomicrobiales</taxon>
        <taxon>Boseaceae</taxon>
        <taxon>Bosea</taxon>
    </lineage>
</organism>
<protein>
    <submittedName>
        <fullName evidence="2">Uncharacterized protein</fullName>
    </submittedName>
</protein>
<dbReference type="Proteomes" id="UP000190130">
    <property type="component" value="Unassembled WGS sequence"/>
</dbReference>
<dbReference type="AlphaFoldDB" id="A0A1T5H9B6"/>